<evidence type="ECO:0000313" key="2">
    <source>
        <dbReference type="Proteomes" id="UP001324993"/>
    </source>
</evidence>
<name>A0ABZ0RPZ8_9BACT</name>
<dbReference type="RefSeq" id="WP_319833687.1">
    <property type="nucleotide sequence ID" value="NZ_CP138858.1"/>
</dbReference>
<evidence type="ECO:0000313" key="1">
    <source>
        <dbReference type="EMBL" id="WPJ96830.1"/>
    </source>
</evidence>
<dbReference type="EMBL" id="CP138858">
    <property type="protein sequence ID" value="WPJ96830.1"/>
    <property type="molecule type" value="Genomic_DNA"/>
</dbReference>
<reference evidence="1 2" key="1">
    <citation type="submission" date="2023-11" db="EMBL/GenBank/DDBJ databases">
        <title>Coraliomargarita sp. nov., isolated from marine algae.</title>
        <authorList>
            <person name="Lee J.K."/>
            <person name="Baek J.H."/>
            <person name="Kim J.M."/>
            <person name="Choi D.G."/>
            <person name="Jeon C.O."/>
        </authorList>
    </citation>
    <scope>NUCLEOTIDE SEQUENCE [LARGE SCALE GENOMIC DNA]</scope>
    <source>
        <strain evidence="1 2">J2-16</strain>
    </source>
</reference>
<sequence>MPSAQLSAVPLPDSLHVALEAHFERTRAYFSGLGAASPEAIVLGGGYGRGEGGIASDAKGAPAFFNDLDYFIFTNEPGNVVLNDAVQQWEREESERLGIDVEGKCLPRTDLEATPGSMMFFDLVTAHTQIMGPKDYLAPFLPLAQAESIAVIEATRLLWNRGSGLFFAKADLAAGQNLSVVHRNQAKAKLALGDALLTIRGKYRPYVRERQALLQLETGIDPRIVELHQEGTAFKLQPTQTPELDVLHATQTVLTEIWRACFLEVESQRLGQSFRKSSDYTRYSGKLFPETSSLRNYLLALRDQMKRGGHLSPRKDYPRGALQRALLSLLSEPSDLTSAGRFLGRSLANIQTAAQHYTRWWGYYS</sequence>
<gene>
    <name evidence="1" type="ORF">SH580_03810</name>
</gene>
<organism evidence="1 2">
    <name type="scientific">Coraliomargarita algicola</name>
    <dbReference type="NCBI Taxonomy" id="3092156"/>
    <lineage>
        <taxon>Bacteria</taxon>
        <taxon>Pseudomonadati</taxon>
        <taxon>Verrucomicrobiota</taxon>
        <taxon>Opitutia</taxon>
        <taxon>Puniceicoccales</taxon>
        <taxon>Coraliomargaritaceae</taxon>
        <taxon>Coraliomargarita</taxon>
    </lineage>
</organism>
<dbReference type="Proteomes" id="UP001324993">
    <property type="component" value="Chromosome"/>
</dbReference>
<protein>
    <submittedName>
        <fullName evidence="1">Uncharacterized protein</fullName>
    </submittedName>
</protein>
<proteinExistence type="predicted"/>
<keyword evidence="2" id="KW-1185">Reference proteome</keyword>
<accession>A0ABZ0RPZ8</accession>